<dbReference type="Pfam" id="PF00106">
    <property type="entry name" value="adh_short"/>
    <property type="match status" value="1"/>
</dbReference>
<keyword evidence="5" id="KW-1185">Reference proteome</keyword>
<dbReference type="InterPro" id="IPR051911">
    <property type="entry name" value="SDR_oxidoreductase"/>
</dbReference>
<reference evidence="4 5" key="1">
    <citation type="submission" date="2018-12" db="EMBL/GenBank/DDBJ databases">
        <title>Draft genome sequence of Xylaria grammica IHI A82.</title>
        <authorList>
            <person name="Buettner E."/>
            <person name="Kellner H."/>
        </authorList>
    </citation>
    <scope>NUCLEOTIDE SEQUENCE [LARGE SCALE GENOMIC DNA]</scope>
    <source>
        <strain evidence="4 5">IHI A82</strain>
    </source>
</reference>
<evidence type="ECO:0000313" key="5">
    <source>
        <dbReference type="Proteomes" id="UP000286045"/>
    </source>
</evidence>
<keyword evidence="2" id="KW-0560">Oxidoreductase</keyword>
<evidence type="ECO:0008006" key="6">
    <source>
        <dbReference type="Google" id="ProtNLM"/>
    </source>
</evidence>
<dbReference type="PRINTS" id="PR00081">
    <property type="entry name" value="GDHRDH"/>
</dbReference>
<dbReference type="PANTHER" id="PTHR43976">
    <property type="entry name" value="SHORT CHAIN DEHYDROGENASE"/>
    <property type="match status" value="1"/>
</dbReference>
<comment type="similarity">
    <text evidence="1 3">Belongs to the short-chain dehydrogenases/reductases (SDR) family.</text>
</comment>
<name>A0A439DJW1_9PEZI</name>
<protein>
    <recommendedName>
        <fullName evidence="6">NAD(P)-binding protein</fullName>
    </recommendedName>
</protein>
<dbReference type="PANTHER" id="PTHR43976:SF16">
    <property type="entry name" value="SHORT-CHAIN DEHYDROGENASE_REDUCTASE FAMILY PROTEIN"/>
    <property type="match status" value="1"/>
</dbReference>
<dbReference type="SUPFAM" id="SSF51735">
    <property type="entry name" value="NAD(P)-binding Rossmann-fold domains"/>
    <property type="match status" value="1"/>
</dbReference>
<comment type="caution">
    <text evidence="4">The sequence shown here is derived from an EMBL/GenBank/DDBJ whole genome shotgun (WGS) entry which is preliminary data.</text>
</comment>
<organism evidence="4 5">
    <name type="scientific">Xylaria grammica</name>
    <dbReference type="NCBI Taxonomy" id="363999"/>
    <lineage>
        <taxon>Eukaryota</taxon>
        <taxon>Fungi</taxon>
        <taxon>Dikarya</taxon>
        <taxon>Ascomycota</taxon>
        <taxon>Pezizomycotina</taxon>
        <taxon>Sordariomycetes</taxon>
        <taxon>Xylariomycetidae</taxon>
        <taxon>Xylariales</taxon>
        <taxon>Xylariaceae</taxon>
        <taxon>Xylaria</taxon>
    </lineage>
</organism>
<sequence length="294" mass="31479">MTTKRLSWLVTGASSGLGQSIAIAALQAGHKVIGATRDVAKAEGTNPDFSNKGGIWVQLDPTQKDSYDQFAKISKQHDIDVLVNSAGYAFIGGVEDTSEEEVRAQMEVNFYGPLRAVRACLPVMRAKSFGHVVLISSGAGFIARPGRGVYSASKFAIEAIHESLIQEVETLGVKVLIVEPGAFRTRFSTRLITPAAHESTGGFSEAYKGTLLDGMVTMSKGITEVPPPHLVRGCPDKAGREIVKAVDDGYNYLRMILGPDCVAAMDQKLESLHHDLEATGAVAMSTDIDTNEKV</sequence>
<dbReference type="Gene3D" id="3.40.50.720">
    <property type="entry name" value="NAD(P)-binding Rossmann-like Domain"/>
    <property type="match status" value="1"/>
</dbReference>
<dbReference type="AlphaFoldDB" id="A0A439DJW1"/>
<accession>A0A439DJW1</accession>
<dbReference type="CDD" id="cd05374">
    <property type="entry name" value="17beta-HSD-like_SDR_c"/>
    <property type="match status" value="1"/>
</dbReference>
<dbReference type="PRINTS" id="PR00080">
    <property type="entry name" value="SDRFAMILY"/>
</dbReference>
<dbReference type="InterPro" id="IPR036291">
    <property type="entry name" value="NAD(P)-bd_dom_sf"/>
</dbReference>
<evidence type="ECO:0000256" key="1">
    <source>
        <dbReference type="ARBA" id="ARBA00006484"/>
    </source>
</evidence>
<dbReference type="InterPro" id="IPR002347">
    <property type="entry name" value="SDR_fam"/>
</dbReference>
<evidence type="ECO:0000256" key="3">
    <source>
        <dbReference type="RuleBase" id="RU000363"/>
    </source>
</evidence>
<dbReference type="Proteomes" id="UP000286045">
    <property type="component" value="Unassembled WGS sequence"/>
</dbReference>
<proteinExistence type="inferred from homology"/>
<dbReference type="EMBL" id="RYZI01000004">
    <property type="protein sequence ID" value="RWA14709.1"/>
    <property type="molecule type" value="Genomic_DNA"/>
</dbReference>
<evidence type="ECO:0000256" key="2">
    <source>
        <dbReference type="ARBA" id="ARBA00023002"/>
    </source>
</evidence>
<evidence type="ECO:0000313" key="4">
    <source>
        <dbReference type="EMBL" id="RWA14709.1"/>
    </source>
</evidence>
<dbReference type="STRING" id="363999.A0A439DJW1"/>
<gene>
    <name evidence="4" type="ORF">EKO27_g393</name>
</gene>
<dbReference type="GO" id="GO:0016491">
    <property type="term" value="F:oxidoreductase activity"/>
    <property type="evidence" value="ECO:0007669"/>
    <property type="project" value="UniProtKB-KW"/>
</dbReference>